<sequence length="511" mass="56334">MKYLYGLFLFGSIIMWSSCRNDFETVASTGNLEFSRDTVFLDTVFTNIGSSTYNLKVYNRSDEDLTIPNVRLGKGETSNYRLNVDGIPGRVFENINVLANDSIFIFVETTLDIDNLGNDLEFLYTDQIQFDTGGNQQNIELITLVQDAVFLFPEDLGNDMFETLTLGSGEDAVDISGFFLDDDELTFTNEKPYVIYGFAAVPPGKELNINAGARVHFHNQSGLLVANTGSIKVNGAPSTDPIALENEVIFEGDRLEPEFADTPGQWGFIWCTAGSTDNEFNYTTIKNASVGILMDSNDGDRTLTVRNTQIYNSANIGLLARTGNVYGENIVINNSGQSSLAIQLGGTYEFNHCTFANYWTNSFRSFSSVSIDNAFDIGGGEFLTEPLLGANFNNCIIYGNENIELSLFSAPNTAFNYNFSNSLIRFNDTNNNFSDNPLYDFGNTNLFTNVILNQEPAFFDTNNNDFNIEMNVSGAENIGDASINVPIDLNGINRATPPDAGAYESVMFPEG</sequence>
<dbReference type="PROSITE" id="PS51257">
    <property type="entry name" value="PROKAR_LIPOPROTEIN"/>
    <property type="match status" value="1"/>
</dbReference>
<dbReference type="OrthoDB" id="1111178at2"/>
<protein>
    <submittedName>
        <fullName evidence="1">Uncharacterized protein</fullName>
    </submittedName>
</protein>
<keyword evidence="2" id="KW-1185">Reference proteome</keyword>
<accession>A0A5J4J4T0</accession>
<evidence type="ECO:0000313" key="2">
    <source>
        <dbReference type="Proteomes" id="UP000326509"/>
    </source>
</evidence>
<proteinExistence type="predicted"/>
<gene>
    <name evidence="1" type="ORF">ULMA_29980</name>
</gene>
<reference evidence="1 2" key="1">
    <citation type="submission" date="2019-08" db="EMBL/GenBank/DDBJ databases">
        <title>Draft genome sequence of Ulvibacter marinus type strain NBRC 109484.</title>
        <authorList>
            <person name="Kawano K."/>
            <person name="Ushijima N."/>
            <person name="Kihara M."/>
            <person name="Itoh H."/>
        </authorList>
    </citation>
    <scope>NUCLEOTIDE SEQUENCE [LARGE SCALE GENOMIC DNA]</scope>
    <source>
        <strain evidence="1 2">NBRC 109484</strain>
    </source>
</reference>
<comment type="caution">
    <text evidence="1">The sequence shown here is derived from an EMBL/GenBank/DDBJ whole genome shotgun (WGS) entry which is preliminary data.</text>
</comment>
<evidence type="ECO:0000313" key="1">
    <source>
        <dbReference type="EMBL" id="GER60890.1"/>
    </source>
</evidence>
<dbReference type="EMBL" id="BKCG01000011">
    <property type="protein sequence ID" value="GER60890.1"/>
    <property type="molecule type" value="Genomic_DNA"/>
</dbReference>
<dbReference type="Proteomes" id="UP000326509">
    <property type="component" value="Unassembled WGS sequence"/>
</dbReference>
<dbReference type="AlphaFoldDB" id="A0A5J4J4T0"/>
<name>A0A5J4J4T0_9FLAO</name>
<organism evidence="1 2">
    <name type="scientific">Patiriisocius marinus</name>
    <dbReference type="NCBI Taxonomy" id="1397112"/>
    <lineage>
        <taxon>Bacteria</taxon>
        <taxon>Pseudomonadati</taxon>
        <taxon>Bacteroidota</taxon>
        <taxon>Flavobacteriia</taxon>
        <taxon>Flavobacteriales</taxon>
        <taxon>Flavobacteriaceae</taxon>
        <taxon>Patiriisocius</taxon>
    </lineage>
</organism>
<dbReference type="RefSeq" id="WP_151675316.1">
    <property type="nucleotide sequence ID" value="NZ_BKCG01000011.1"/>
</dbReference>